<name>A0A8U0HZ81_9EURY</name>
<evidence type="ECO:0000313" key="2">
    <source>
        <dbReference type="EMBL" id="UPV76340.1"/>
    </source>
</evidence>
<dbReference type="SUPFAM" id="SSF52096">
    <property type="entry name" value="ClpP/crotonase"/>
    <property type="match status" value="1"/>
</dbReference>
<keyword evidence="3" id="KW-1185">Reference proteome</keyword>
<protein>
    <submittedName>
        <fullName evidence="2">S41 family peptidase</fullName>
    </submittedName>
</protein>
<dbReference type="Proteomes" id="UP000830729">
    <property type="component" value="Plasmid unnamed1"/>
</dbReference>
<sequence length="525" mass="57292">MGDEPTHYPRADLVEDARSLATTLEASHPDPYAGHGGRVAFHRNLEELVREIPADGESLEAFYERVAEFAALVRDLHTAVSPPEETEAEVAGRLPLGFRVVGDGLYVDEVYDEDCADLLGGRLVAAEGVPTADLEARAAAVESADNEYGDRRNLGKMLEAVAPLRFLLDDEREPERPTLTVETPDGERTERTLEVVETDEPVETLATSVERPETDGEPAFRFLDDERSTALLALPDMRLYREHPEMMTAMDAEGSERMARDAYREVVGEPVPDELTDVLAGIPSATEVLTELVEEMADAGTETLVVDTRDNGGGNSALTYILLYVLYGWDGIADATADQISVPKDSDLYRQRFGDEGAVGETDNPAGFDFESYFARGDADEQLDQLREQVRLTETFREEVESGDNEAYYRPESVVVVTSAGTASAGTEPAFLLSKLGASVVGVPSVQAPNKPRDLLPGELPNTGLDFRVSFRHVEFRPEADDGDVFVPEAELTSDRFEAYDRAGDAGLRLALDFAGADDDSESNA</sequence>
<evidence type="ECO:0000313" key="3">
    <source>
        <dbReference type="Proteomes" id="UP000830729"/>
    </source>
</evidence>
<feature type="domain" description="Tail specific protease" evidence="1">
    <location>
        <begin position="285"/>
        <end position="442"/>
    </location>
</feature>
<dbReference type="InterPro" id="IPR005151">
    <property type="entry name" value="Tail-specific_protease"/>
</dbReference>
<dbReference type="Pfam" id="PF03572">
    <property type="entry name" value="Peptidase_S41"/>
    <property type="match status" value="1"/>
</dbReference>
<dbReference type="Gene3D" id="3.90.226.10">
    <property type="entry name" value="2-enoyl-CoA Hydratase, Chain A, domain 1"/>
    <property type="match status" value="1"/>
</dbReference>
<dbReference type="EMBL" id="CP096660">
    <property type="protein sequence ID" value="UPV76340.1"/>
    <property type="molecule type" value="Genomic_DNA"/>
</dbReference>
<gene>
    <name evidence="2" type="ORF">M0R89_19455</name>
</gene>
<proteinExistence type="predicted"/>
<accession>A0A8U0HZ81</accession>
<dbReference type="RefSeq" id="WP_248652373.1">
    <property type="nucleotide sequence ID" value="NZ_CP096660.1"/>
</dbReference>
<dbReference type="GeneID" id="72187424"/>
<geneLocation type="plasmid" evidence="2 3">
    <name>unnamed1</name>
</geneLocation>
<dbReference type="GO" id="GO:0008236">
    <property type="term" value="F:serine-type peptidase activity"/>
    <property type="evidence" value="ECO:0007669"/>
    <property type="project" value="InterPro"/>
</dbReference>
<evidence type="ECO:0000259" key="1">
    <source>
        <dbReference type="Pfam" id="PF03572"/>
    </source>
</evidence>
<keyword evidence="2" id="KW-0614">Plasmid</keyword>
<reference evidence="2 3" key="1">
    <citation type="submission" date="2022-04" db="EMBL/GenBank/DDBJ databases">
        <title>Diverse halophilic archaea isolated from saline environments.</title>
        <authorList>
            <person name="Cui H.-L."/>
        </authorList>
    </citation>
    <scope>NUCLEOTIDE SEQUENCE [LARGE SCALE GENOMIC DNA]</scope>
    <source>
        <strain evidence="2 3">XZYJT49</strain>
        <plasmid evidence="2 3">unnamed1</plasmid>
    </source>
</reference>
<dbReference type="GO" id="GO:0006508">
    <property type="term" value="P:proteolysis"/>
    <property type="evidence" value="ECO:0007669"/>
    <property type="project" value="InterPro"/>
</dbReference>
<dbReference type="AlphaFoldDB" id="A0A8U0HZ81"/>
<organism evidence="2 3">
    <name type="scientific">Halorussus limi</name>
    <dbReference type="NCBI Taxonomy" id="2938695"/>
    <lineage>
        <taxon>Archaea</taxon>
        <taxon>Methanobacteriati</taxon>
        <taxon>Methanobacteriota</taxon>
        <taxon>Stenosarchaea group</taxon>
        <taxon>Halobacteria</taxon>
        <taxon>Halobacteriales</taxon>
        <taxon>Haladaptataceae</taxon>
        <taxon>Halorussus</taxon>
    </lineage>
</organism>
<dbReference type="KEGG" id="halx:M0R89_19455"/>
<dbReference type="InterPro" id="IPR029045">
    <property type="entry name" value="ClpP/crotonase-like_dom_sf"/>
</dbReference>